<evidence type="ECO:0000313" key="2">
    <source>
        <dbReference type="Proteomes" id="UP000789508"/>
    </source>
</evidence>
<dbReference type="OrthoDB" id="10446083at2759"/>
<gene>
    <name evidence="1" type="ORF">ALEPTO_LOCUS328</name>
</gene>
<accession>A0A9N8V2R4</accession>
<comment type="caution">
    <text evidence="1">The sequence shown here is derived from an EMBL/GenBank/DDBJ whole genome shotgun (WGS) entry which is preliminary data.</text>
</comment>
<dbReference type="Proteomes" id="UP000789508">
    <property type="component" value="Unassembled WGS sequence"/>
</dbReference>
<proteinExistence type="predicted"/>
<dbReference type="EMBL" id="CAJVPS010000018">
    <property type="protein sequence ID" value="CAG8441264.1"/>
    <property type="molecule type" value="Genomic_DNA"/>
</dbReference>
<keyword evidence="2" id="KW-1185">Reference proteome</keyword>
<name>A0A9N8V2R4_9GLOM</name>
<dbReference type="AlphaFoldDB" id="A0A9N8V2R4"/>
<evidence type="ECO:0000313" key="1">
    <source>
        <dbReference type="EMBL" id="CAG8441264.1"/>
    </source>
</evidence>
<organism evidence="1 2">
    <name type="scientific">Ambispora leptoticha</name>
    <dbReference type="NCBI Taxonomy" id="144679"/>
    <lineage>
        <taxon>Eukaryota</taxon>
        <taxon>Fungi</taxon>
        <taxon>Fungi incertae sedis</taxon>
        <taxon>Mucoromycota</taxon>
        <taxon>Glomeromycotina</taxon>
        <taxon>Glomeromycetes</taxon>
        <taxon>Archaeosporales</taxon>
        <taxon>Ambisporaceae</taxon>
        <taxon>Ambispora</taxon>
    </lineage>
</organism>
<reference evidence="1" key="1">
    <citation type="submission" date="2021-06" db="EMBL/GenBank/DDBJ databases">
        <authorList>
            <person name="Kallberg Y."/>
            <person name="Tangrot J."/>
            <person name="Rosling A."/>
        </authorList>
    </citation>
    <scope>NUCLEOTIDE SEQUENCE</scope>
    <source>
        <strain evidence="1">FL130A</strain>
    </source>
</reference>
<protein>
    <submittedName>
        <fullName evidence="1">13854_t:CDS:1</fullName>
    </submittedName>
</protein>
<sequence length="314" mass="35638">MWKLHYYIECENVVPDKSLLLCVYPAWLKEKNLSNPWLQTLVLENGATALKFAETYGIVYSDYISDETTTIDDAARKNLSQRKLTETKTGKSWQLIDNNGAPTLKEADLNISNDQIMIKNATKKQIITGLTIVTYLPLYRKSIRPDDKDTHLLSEKFQIATSKYETADEGDPFVLRPRVKVYFGTMWELHDQDGEPRLELFPDGGVKQNSLIIKNSSRGKVALGLFIDDIIAVIRRNVWVDTRASFSLLETSSFYVGISDPQLESEPIDGNMLKNKISVKFDNGLNYVTVTLSPSPFEENPPQLEAKCSFKNKL</sequence>